<dbReference type="SMART" id="SM00998">
    <property type="entry name" value="ADSL_C"/>
    <property type="match status" value="1"/>
</dbReference>
<dbReference type="GO" id="GO:0070626">
    <property type="term" value="F:(S)-2-(5-amino-1-(5-phospho-D-ribosyl)imidazole-4-carboxamido) succinate lyase (fumarate-forming) activity"/>
    <property type="evidence" value="ECO:0007669"/>
    <property type="project" value="TreeGrafter"/>
</dbReference>
<dbReference type="InterPro" id="IPR000362">
    <property type="entry name" value="Fumarate_lyase_fam"/>
</dbReference>
<dbReference type="Proteomes" id="UP000515847">
    <property type="component" value="Chromosome"/>
</dbReference>
<dbReference type="InterPro" id="IPR004769">
    <property type="entry name" value="Pur_lyase"/>
</dbReference>
<comment type="pathway">
    <text evidence="1 13">Purine metabolism; IMP biosynthesis via de novo pathway; 5-amino-1-(5-phospho-D-ribosyl)imidazole-4-carboxamide from 5-amino-1-(5-phospho-D-ribosyl)imidazole-4-carboxylate: step 2/2.</text>
</comment>
<reference evidence="15 16" key="1">
    <citation type="journal article" date="2019" name="Front. Microbiol.">
        <title>Thermoanaerosceptrum fracticalcis gen. nov. sp. nov., a Novel Fumarate-Fermenting Microorganism From a Deep Fractured Carbonate Aquifer of the US Great Basin.</title>
        <authorList>
            <person name="Hamilton-Brehm S.D."/>
            <person name="Stewart L.E."/>
            <person name="Zavarin M."/>
            <person name="Caldwell M."/>
            <person name="Lawson P.A."/>
            <person name="Onstott T.C."/>
            <person name="Grzymski J."/>
            <person name="Neveux I."/>
            <person name="Lollar B.S."/>
            <person name="Russell C.E."/>
            <person name="Moser D.P."/>
        </authorList>
    </citation>
    <scope>NUCLEOTIDE SEQUENCE [LARGE SCALE GENOMIC DNA]</scope>
    <source>
        <strain evidence="15 16">DRI-13</strain>
    </source>
</reference>
<gene>
    <name evidence="15" type="ORF">BR63_09475</name>
</gene>
<dbReference type="Pfam" id="PF10397">
    <property type="entry name" value="ADSL_C"/>
    <property type="match status" value="1"/>
</dbReference>
<dbReference type="GO" id="GO:0004018">
    <property type="term" value="F:N6-(1,2-dicarboxyethyl)AMP AMP-lyase (fumarate-forming) activity"/>
    <property type="evidence" value="ECO:0007669"/>
    <property type="project" value="UniProtKB-UniRule"/>
</dbReference>
<dbReference type="GO" id="GO:0044208">
    <property type="term" value="P:'de novo' AMP biosynthetic process"/>
    <property type="evidence" value="ECO:0007669"/>
    <property type="project" value="UniProtKB-UniPathway"/>
</dbReference>
<evidence type="ECO:0000256" key="13">
    <source>
        <dbReference type="RuleBase" id="RU361172"/>
    </source>
</evidence>
<evidence type="ECO:0000256" key="5">
    <source>
        <dbReference type="ARBA" id="ARBA00017058"/>
    </source>
</evidence>
<organism evidence="15 16">
    <name type="scientific">Thermanaerosceptrum fracticalcis</name>
    <dbReference type="NCBI Taxonomy" id="1712410"/>
    <lineage>
        <taxon>Bacteria</taxon>
        <taxon>Bacillati</taxon>
        <taxon>Bacillota</taxon>
        <taxon>Clostridia</taxon>
        <taxon>Eubacteriales</taxon>
        <taxon>Peptococcaceae</taxon>
        <taxon>Thermanaerosceptrum</taxon>
    </lineage>
</organism>
<dbReference type="InterPro" id="IPR024083">
    <property type="entry name" value="Fumarase/histidase_N"/>
</dbReference>
<dbReference type="Pfam" id="PF00206">
    <property type="entry name" value="Lyase_1"/>
    <property type="match status" value="1"/>
</dbReference>
<comment type="similarity">
    <text evidence="3 13">Belongs to the lyase 1 family. Adenylosuccinate lyase subfamily.</text>
</comment>
<dbReference type="FunFam" id="1.10.275.10:FF:000006">
    <property type="entry name" value="Adenylosuccinate lyase"/>
    <property type="match status" value="1"/>
</dbReference>
<dbReference type="UniPathway" id="UPA00075">
    <property type="reaction ID" value="UER00336"/>
</dbReference>
<evidence type="ECO:0000256" key="9">
    <source>
        <dbReference type="ARBA" id="ARBA00024477"/>
    </source>
</evidence>
<proteinExistence type="inferred from homology"/>
<dbReference type="FunFam" id="1.10.40.30:FF:000007">
    <property type="entry name" value="Adenylosuccinate lyase"/>
    <property type="match status" value="1"/>
</dbReference>
<dbReference type="InterPro" id="IPR022761">
    <property type="entry name" value="Fumarate_lyase_N"/>
</dbReference>
<dbReference type="KEGG" id="tfr:BR63_09475"/>
<dbReference type="GO" id="GO:0006189">
    <property type="term" value="P:'de novo' IMP biosynthetic process"/>
    <property type="evidence" value="ECO:0007669"/>
    <property type="project" value="UniProtKB-UniPathway"/>
</dbReference>
<evidence type="ECO:0000256" key="1">
    <source>
        <dbReference type="ARBA" id="ARBA00004706"/>
    </source>
</evidence>
<evidence type="ECO:0000256" key="3">
    <source>
        <dbReference type="ARBA" id="ARBA00008273"/>
    </source>
</evidence>
<evidence type="ECO:0000256" key="6">
    <source>
        <dbReference type="ARBA" id="ARBA00022605"/>
    </source>
</evidence>
<dbReference type="GO" id="GO:0005829">
    <property type="term" value="C:cytosol"/>
    <property type="evidence" value="ECO:0007669"/>
    <property type="project" value="TreeGrafter"/>
</dbReference>
<comment type="catalytic activity">
    <reaction evidence="11">
        <text>N(6)-(1,2-dicarboxyethyl)-AMP = fumarate + AMP</text>
        <dbReference type="Rhea" id="RHEA:16853"/>
        <dbReference type="ChEBI" id="CHEBI:29806"/>
        <dbReference type="ChEBI" id="CHEBI:57567"/>
        <dbReference type="ChEBI" id="CHEBI:456215"/>
        <dbReference type="EC" id="4.3.2.2"/>
    </reaction>
    <physiologicalReaction direction="left-to-right" evidence="11">
        <dbReference type="Rhea" id="RHEA:16854"/>
    </physiologicalReaction>
</comment>
<dbReference type="PANTHER" id="PTHR43172">
    <property type="entry name" value="ADENYLOSUCCINATE LYASE"/>
    <property type="match status" value="1"/>
</dbReference>
<dbReference type="OrthoDB" id="9768878at2"/>
<evidence type="ECO:0000256" key="11">
    <source>
        <dbReference type="ARBA" id="ARBA00049115"/>
    </source>
</evidence>
<comment type="catalytic activity">
    <reaction evidence="9">
        <text>(2S)-2-[5-amino-1-(5-phospho-beta-D-ribosyl)imidazole-4-carboxamido]succinate = 5-amino-1-(5-phospho-beta-D-ribosyl)imidazole-4-carboxamide + fumarate</text>
        <dbReference type="Rhea" id="RHEA:23920"/>
        <dbReference type="ChEBI" id="CHEBI:29806"/>
        <dbReference type="ChEBI" id="CHEBI:58443"/>
        <dbReference type="ChEBI" id="CHEBI:58475"/>
        <dbReference type="EC" id="4.3.2.2"/>
    </reaction>
    <physiologicalReaction direction="left-to-right" evidence="9">
        <dbReference type="Rhea" id="RHEA:23921"/>
    </physiologicalReaction>
</comment>
<dbReference type="Gene3D" id="1.10.40.30">
    <property type="entry name" value="Fumarase/aspartase (C-terminal domain)"/>
    <property type="match status" value="1"/>
</dbReference>
<keyword evidence="7 13" id="KW-0658">Purine biosynthesis</keyword>
<keyword evidence="8 13" id="KW-0456">Lyase</keyword>
<dbReference type="GO" id="GO:0008652">
    <property type="term" value="P:amino acid biosynthetic process"/>
    <property type="evidence" value="ECO:0007669"/>
    <property type="project" value="UniProtKB-KW"/>
</dbReference>
<dbReference type="InterPro" id="IPR019468">
    <property type="entry name" value="AdenyloSucc_lyase_C"/>
</dbReference>
<dbReference type="PRINTS" id="PR00145">
    <property type="entry name" value="ARGSUCLYASE"/>
</dbReference>
<dbReference type="PROSITE" id="PS00163">
    <property type="entry name" value="FUMARATE_LYASES"/>
    <property type="match status" value="1"/>
</dbReference>
<dbReference type="InterPro" id="IPR008948">
    <property type="entry name" value="L-Aspartase-like"/>
</dbReference>
<protein>
    <recommendedName>
        <fullName evidence="5 12">Adenylosuccinate lyase</fullName>
        <shortName evidence="13">ASL</shortName>
        <ecNumber evidence="4 12">4.3.2.2</ecNumber>
    </recommendedName>
    <alternativeName>
        <fullName evidence="10 13">Adenylosuccinase</fullName>
    </alternativeName>
</protein>
<dbReference type="AlphaFoldDB" id="A0A7G6E366"/>
<dbReference type="FunFam" id="1.20.200.10:FF:000008">
    <property type="entry name" value="Adenylosuccinate lyase"/>
    <property type="match status" value="1"/>
</dbReference>
<evidence type="ECO:0000256" key="2">
    <source>
        <dbReference type="ARBA" id="ARBA00004734"/>
    </source>
</evidence>
<keyword evidence="6" id="KW-0028">Amino-acid biosynthesis</keyword>
<dbReference type="EC" id="4.3.2.2" evidence="4 12"/>
<dbReference type="RefSeq" id="WP_034422088.1">
    <property type="nucleotide sequence ID" value="NZ_CP045798.1"/>
</dbReference>
<evidence type="ECO:0000259" key="14">
    <source>
        <dbReference type="SMART" id="SM00998"/>
    </source>
</evidence>
<dbReference type="Gene3D" id="1.20.200.10">
    <property type="entry name" value="Fumarase/aspartase (Central domain)"/>
    <property type="match status" value="1"/>
</dbReference>
<evidence type="ECO:0000313" key="16">
    <source>
        <dbReference type="Proteomes" id="UP000515847"/>
    </source>
</evidence>
<evidence type="ECO:0000313" key="15">
    <source>
        <dbReference type="EMBL" id="QNB46520.1"/>
    </source>
</evidence>
<name>A0A7G6E366_THEFR</name>
<evidence type="ECO:0000256" key="12">
    <source>
        <dbReference type="NCBIfam" id="TIGR00928"/>
    </source>
</evidence>
<evidence type="ECO:0000256" key="7">
    <source>
        <dbReference type="ARBA" id="ARBA00022755"/>
    </source>
</evidence>
<dbReference type="SUPFAM" id="SSF48557">
    <property type="entry name" value="L-aspartase-like"/>
    <property type="match status" value="1"/>
</dbReference>
<dbReference type="PANTHER" id="PTHR43172:SF1">
    <property type="entry name" value="ADENYLOSUCCINATE LYASE"/>
    <property type="match status" value="1"/>
</dbReference>
<feature type="domain" description="Adenylosuccinate lyase C-terminal" evidence="14">
    <location>
        <begin position="349"/>
        <end position="429"/>
    </location>
</feature>
<dbReference type="CDD" id="cd01360">
    <property type="entry name" value="Adenylsuccinate_lyase_1"/>
    <property type="match status" value="1"/>
</dbReference>
<dbReference type="NCBIfam" id="TIGR00928">
    <property type="entry name" value="purB"/>
    <property type="match status" value="1"/>
</dbReference>
<keyword evidence="16" id="KW-1185">Reference proteome</keyword>
<sequence>MIDRYTLPEMGKIWTVENRLSTMLEVEILACEAMAELGMIPREAAQNIRAKAAFDVKRIEEIEEITKHDVIAFLTNVAEYVGEDAKYIHMGMTSSDILDTALSVQMKQAGELILQKMKGLGEVLKEKAALYKDAIMMGRTHGVHAEPVTFGLKMALWYTENQRNMERLEQAIKMVSVGKISGAVGTFANIPPQIEEYVCRKLGLEPALVSTQIIQRDRHAHYMAILAVIASSLDKFATELRHLQRTEVLEVEEPFAKGQKGSSAMPHKKNPVLGERISGLARVIRGNALAAYENVALWHERDISHSSVERVILPDSTILVHYMLDKMTGIIKNLKVNTDNMRQNIEKTLGLIFSQRVMLALVEKGIARDTAYQMTQRNAMRAWDEKKDFKTLVLEDGDIMTHLTPEEVENLFDYTYHTKHVDYILKRAGIL</sequence>
<accession>A0A7G6E366</accession>
<dbReference type="Gene3D" id="1.10.275.10">
    <property type="entry name" value="Fumarase/aspartase (N-terminal domain)"/>
    <property type="match status" value="1"/>
</dbReference>
<dbReference type="UniPathway" id="UPA00074">
    <property type="reaction ID" value="UER00132"/>
</dbReference>
<evidence type="ECO:0000256" key="8">
    <source>
        <dbReference type="ARBA" id="ARBA00023239"/>
    </source>
</evidence>
<evidence type="ECO:0000256" key="10">
    <source>
        <dbReference type="ARBA" id="ARBA00030717"/>
    </source>
</evidence>
<dbReference type="InterPro" id="IPR020557">
    <property type="entry name" value="Fumarate_lyase_CS"/>
</dbReference>
<evidence type="ECO:0000256" key="4">
    <source>
        <dbReference type="ARBA" id="ARBA00012339"/>
    </source>
</evidence>
<dbReference type="PRINTS" id="PR00149">
    <property type="entry name" value="FUMRATELYASE"/>
</dbReference>
<dbReference type="EMBL" id="CP045798">
    <property type="protein sequence ID" value="QNB46520.1"/>
    <property type="molecule type" value="Genomic_DNA"/>
</dbReference>
<comment type="pathway">
    <text evidence="2 13">Purine metabolism; AMP biosynthesis via de novo pathway; AMP from IMP: step 2/2.</text>
</comment>